<organism evidence="1 2">
    <name type="scientific">Luedemannella flava</name>
    <dbReference type="NCBI Taxonomy" id="349316"/>
    <lineage>
        <taxon>Bacteria</taxon>
        <taxon>Bacillati</taxon>
        <taxon>Actinomycetota</taxon>
        <taxon>Actinomycetes</taxon>
        <taxon>Micromonosporales</taxon>
        <taxon>Micromonosporaceae</taxon>
        <taxon>Luedemannella</taxon>
    </lineage>
</organism>
<keyword evidence="2" id="KW-1185">Reference proteome</keyword>
<accession>A0ABN2MIC7</accession>
<reference evidence="1 2" key="1">
    <citation type="journal article" date="2019" name="Int. J. Syst. Evol. Microbiol.">
        <title>The Global Catalogue of Microorganisms (GCM) 10K type strain sequencing project: providing services to taxonomists for standard genome sequencing and annotation.</title>
        <authorList>
            <consortium name="The Broad Institute Genomics Platform"/>
            <consortium name="The Broad Institute Genome Sequencing Center for Infectious Disease"/>
            <person name="Wu L."/>
            <person name="Ma J."/>
        </authorList>
    </citation>
    <scope>NUCLEOTIDE SEQUENCE [LARGE SCALE GENOMIC DNA]</scope>
    <source>
        <strain evidence="1 2">JCM 13250</strain>
    </source>
</reference>
<dbReference type="EMBL" id="BAAALT010000239">
    <property type="protein sequence ID" value="GAA1827530.1"/>
    <property type="molecule type" value="Genomic_DNA"/>
</dbReference>
<dbReference type="Gene3D" id="3.40.50.1000">
    <property type="entry name" value="HAD superfamily/HAD-like"/>
    <property type="match status" value="1"/>
</dbReference>
<proteinExistence type="predicted"/>
<dbReference type="Pfam" id="PF13419">
    <property type="entry name" value="HAD_2"/>
    <property type="match status" value="1"/>
</dbReference>
<dbReference type="PANTHER" id="PTHR43434:SF1">
    <property type="entry name" value="PHOSPHOGLYCOLATE PHOSPHATASE"/>
    <property type="match status" value="1"/>
</dbReference>
<dbReference type="Gene3D" id="1.10.150.240">
    <property type="entry name" value="Putative phosphatase, domain 2"/>
    <property type="match status" value="1"/>
</dbReference>
<dbReference type="InterPro" id="IPR036412">
    <property type="entry name" value="HAD-like_sf"/>
</dbReference>
<protein>
    <submittedName>
        <fullName evidence="1">HAD family hydrolase</fullName>
    </submittedName>
</protein>
<dbReference type="GO" id="GO:0016787">
    <property type="term" value="F:hydrolase activity"/>
    <property type="evidence" value="ECO:0007669"/>
    <property type="project" value="UniProtKB-KW"/>
</dbReference>
<keyword evidence="1" id="KW-0378">Hydrolase</keyword>
<dbReference type="PANTHER" id="PTHR43434">
    <property type="entry name" value="PHOSPHOGLYCOLATE PHOSPHATASE"/>
    <property type="match status" value="1"/>
</dbReference>
<dbReference type="InterPro" id="IPR023198">
    <property type="entry name" value="PGP-like_dom2"/>
</dbReference>
<sequence>MPLVVGFDLDLTLVDSRPGIAAVYRALSAETSVFIDADAAVTRLGPPLDEELARWFPEAHVAPMADRFRALYPSHAVAASPALPGVRESISAVRARSGRVIVITGKYAPNARLHLNHLDLVVDEVVGWAWAETKTTALLEHGVGVYVGDHPADMRAAVAGGAAAVGVTTGDWGPDDLTSAGADIVLADLRDFPAWLNDYAASLRGRHAGSRLGTSAEGR</sequence>
<evidence type="ECO:0000313" key="2">
    <source>
        <dbReference type="Proteomes" id="UP001500218"/>
    </source>
</evidence>
<name>A0ABN2MIC7_9ACTN</name>
<dbReference type="RefSeq" id="WP_344138273.1">
    <property type="nucleotide sequence ID" value="NZ_BAAALT010000239.1"/>
</dbReference>
<dbReference type="InterPro" id="IPR023214">
    <property type="entry name" value="HAD_sf"/>
</dbReference>
<dbReference type="Proteomes" id="UP001500218">
    <property type="component" value="Unassembled WGS sequence"/>
</dbReference>
<dbReference type="SUPFAM" id="SSF56784">
    <property type="entry name" value="HAD-like"/>
    <property type="match status" value="1"/>
</dbReference>
<dbReference type="InterPro" id="IPR041492">
    <property type="entry name" value="HAD_2"/>
</dbReference>
<gene>
    <name evidence="1" type="ORF">GCM10009682_53540</name>
</gene>
<dbReference type="InterPro" id="IPR050155">
    <property type="entry name" value="HAD-like_hydrolase_sf"/>
</dbReference>
<evidence type="ECO:0000313" key="1">
    <source>
        <dbReference type="EMBL" id="GAA1827530.1"/>
    </source>
</evidence>
<comment type="caution">
    <text evidence="1">The sequence shown here is derived from an EMBL/GenBank/DDBJ whole genome shotgun (WGS) entry which is preliminary data.</text>
</comment>